<evidence type="ECO:0000313" key="1">
    <source>
        <dbReference type="EMBL" id="VAW56546.1"/>
    </source>
</evidence>
<name>A0A3B0XJ48_9ZZZZ</name>
<sequence>MHFKTLILFTALLWPLASMATQPSWTNICPTPDLAYCKGVGKDAHNNSTNPPLLRGIKLGKIIGVTWRPKGSVIGVSPAITSAGITESVRKSPRDAYYYIIDDSSGKAFVRQSREIDAK</sequence>
<accession>A0A3B0XJ48</accession>
<proteinExistence type="predicted"/>
<reference evidence="1" key="1">
    <citation type="submission" date="2018-06" db="EMBL/GenBank/DDBJ databases">
        <authorList>
            <person name="Zhirakovskaya E."/>
        </authorList>
    </citation>
    <scope>NUCLEOTIDE SEQUENCE</scope>
</reference>
<dbReference type="EMBL" id="UOFF01000246">
    <property type="protein sequence ID" value="VAW56546.1"/>
    <property type="molecule type" value="Genomic_DNA"/>
</dbReference>
<protein>
    <submittedName>
        <fullName evidence="1">Uncharacterized protein</fullName>
    </submittedName>
</protein>
<gene>
    <name evidence="1" type="ORF">MNBD_GAMMA07-363</name>
</gene>
<organism evidence="1">
    <name type="scientific">hydrothermal vent metagenome</name>
    <dbReference type="NCBI Taxonomy" id="652676"/>
    <lineage>
        <taxon>unclassified sequences</taxon>
        <taxon>metagenomes</taxon>
        <taxon>ecological metagenomes</taxon>
    </lineage>
</organism>
<dbReference type="AlphaFoldDB" id="A0A3B0XJ48"/>